<accession>A0A166DNL2</accession>
<dbReference type="PANTHER" id="PTHR33096:SF1">
    <property type="entry name" value="CXC1-LIKE CYSTEINE CLUSTER ASSOCIATED WITH KDZ TRANSPOSASES DOMAIN-CONTAINING PROTEIN"/>
    <property type="match status" value="1"/>
</dbReference>
<keyword evidence="3" id="KW-1185">Reference proteome</keyword>
<gene>
    <name evidence="2" type="ORF">FIBSPDRAFT_751237</name>
</gene>
<proteinExistence type="predicted"/>
<dbReference type="AlphaFoldDB" id="A0A166DNL2"/>
<dbReference type="Pfam" id="PF18803">
    <property type="entry name" value="CxC2"/>
    <property type="match status" value="1"/>
</dbReference>
<dbReference type="EMBL" id="KV417611">
    <property type="protein sequence ID" value="KZP14909.1"/>
    <property type="molecule type" value="Genomic_DNA"/>
</dbReference>
<dbReference type="PANTHER" id="PTHR33096">
    <property type="entry name" value="CXC2 DOMAIN-CONTAINING PROTEIN"/>
    <property type="match status" value="1"/>
</dbReference>
<dbReference type="STRING" id="436010.A0A166DNL2"/>
<feature type="domain" description="CxC2-like cysteine cluster KDZ transposase-associated" evidence="1">
    <location>
        <begin position="76"/>
        <end position="181"/>
    </location>
</feature>
<name>A0A166DNL2_9AGAM</name>
<feature type="non-terminal residue" evidence="2">
    <location>
        <position position="1"/>
    </location>
</feature>
<sequence length="965" mass="110315">WEHERDHYLDELMGLEGRGRFQSACAGCIQTQPAYRCKDCVHGALWCQDCVVHEHRLNPLHVVEKWNGMFFEKTSLRSLGLRVRLGHAPGRYCKTKKQGNKDFVVIHTNRIHTINLEFCRCTDVKWHTQLLRYGWYPSTPTKPQTCATMEVLRQFHYMNLQGKLSAFSFYRALEYMSDSTGLHPPPDRLPAFVLMVRQWRHLKLLKRAGRAYDPDGVNATQPGELAMQCRACPIPGVNLPTGWENTPPDKVWKYMLTLAMDANFRLKSKLRGLVTDPSLSPGWAYFVDHVPYSKFVAEAADDEDVSTRSCVGFQALLNMLTKSSKGLRATGMGAVSCARHQLFRPQGMGDLQKGERYANMDFIFASSVGKVGLGLKMIALSYDVGCHWIKRAFIRLPLLPERVRVAFKKLPGSHGAAIYLQALVPKFHLQSHNEKCHSAFSFNFARGGGRTDGEGVERNWAELNGQAASTAEMLPGHRWETLDDCCGWANWRKTMGLGNLLLKRLILAIGLAVETRNDFRRFHTSLQTENPTELAAMEAELAAWEIDHDKPDPYLLPKSNVTLERLRLVMAEEEKLRAEVGTSLMYDVSAGSFLLLALDIQKTQQAIRTEAKGKRNSTLLQTTSIVERRTTLVKRVHRFREIQKLYMPKFDPLSHADLTAAPCQIEDCVLYLPSELSASDRRKFCPNGLPDLEDRIRYAEACDSLENLRHHLRTRSFANRFKVANTTGQINNTRAREAQARIDDKVHTFAVQYRRARAALLVLRAGKDKRWQDKLAPLLQSDVRALNERELTQQEKDEMRSAAASVGEGHRKPSWIWYTGVRQEELDDPMTRKALRVEWAKAGARGDRWEEEVVTLDGEMGRVLEYCGWKHDWWKCQTQRRLPDLQLERDKTLREGLSAYAEQQAHMESTLASIWEQKWMTVRVRAAPIVEGNTPGELLEDDDVMDTDETIELIDDYNDEPELDY</sequence>
<dbReference type="InterPro" id="IPR041457">
    <property type="entry name" value="CxC2_KDZ-assoc"/>
</dbReference>
<reference evidence="2 3" key="1">
    <citation type="journal article" date="2016" name="Mol. Biol. Evol.">
        <title>Comparative Genomics of Early-Diverging Mushroom-Forming Fungi Provides Insights into the Origins of Lignocellulose Decay Capabilities.</title>
        <authorList>
            <person name="Nagy L.G."/>
            <person name="Riley R."/>
            <person name="Tritt A."/>
            <person name="Adam C."/>
            <person name="Daum C."/>
            <person name="Floudas D."/>
            <person name="Sun H."/>
            <person name="Yadav J.S."/>
            <person name="Pangilinan J."/>
            <person name="Larsson K.H."/>
            <person name="Matsuura K."/>
            <person name="Barry K."/>
            <person name="Labutti K."/>
            <person name="Kuo R."/>
            <person name="Ohm R.A."/>
            <person name="Bhattacharya S.S."/>
            <person name="Shirouzu T."/>
            <person name="Yoshinaga Y."/>
            <person name="Martin F.M."/>
            <person name="Grigoriev I.V."/>
            <person name="Hibbett D.S."/>
        </authorList>
    </citation>
    <scope>NUCLEOTIDE SEQUENCE [LARGE SCALE GENOMIC DNA]</scope>
    <source>
        <strain evidence="2 3">CBS 109695</strain>
    </source>
</reference>
<dbReference type="OrthoDB" id="3257768at2759"/>
<evidence type="ECO:0000313" key="3">
    <source>
        <dbReference type="Proteomes" id="UP000076532"/>
    </source>
</evidence>
<evidence type="ECO:0000313" key="2">
    <source>
        <dbReference type="EMBL" id="KZP14909.1"/>
    </source>
</evidence>
<dbReference type="Pfam" id="PF18758">
    <property type="entry name" value="KDZ"/>
    <property type="match status" value="1"/>
</dbReference>
<evidence type="ECO:0000259" key="1">
    <source>
        <dbReference type="Pfam" id="PF18803"/>
    </source>
</evidence>
<protein>
    <recommendedName>
        <fullName evidence="1">CxC2-like cysteine cluster KDZ transposase-associated domain-containing protein</fullName>
    </recommendedName>
</protein>
<dbReference type="InterPro" id="IPR040521">
    <property type="entry name" value="KDZ"/>
</dbReference>
<dbReference type="Proteomes" id="UP000076532">
    <property type="component" value="Unassembled WGS sequence"/>
</dbReference>
<organism evidence="2 3">
    <name type="scientific">Athelia psychrophila</name>
    <dbReference type="NCBI Taxonomy" id="1759441"/>
    <lineage>
        <taxon>Eukaryota</taxon>
        <taxon>Fungi</taxon>
        <taxon>Dikarya</taxon>
        <taxon>Basidiomycota</taxon>
        <taxon>Agaricomycotina</taxon>
        <taxon>Agaricomycetes</taxon>
        <taxon>Agaricomycetidae</taxon>
        <taxon>Atheliales</taxon>
        <taxon>Atheliaceae</taxon>
        <taxon>Athelia</taxon>
    </lineage>
</organism>